<evidence type="ECO:0000313" key="2">
    <source>
        <dbReference type="Proteomes" id="UP000187429"/>
    </source>
</evidence>
<gene>
    <name evidence="1" type="ORF">AYI69_g4540</name>
</gene>
<dbReference type="EMBL" id="LSSM01001772">
    <property type="protein sequence ID" value="OMJ24715.1"/>
    <property type="molecule type" value="Genomic_DNA"/>
</dbReference>
<proteinExistence type="predicted"/>
<name>A0A1R1YD33_9FUNG</name>
<organism evidence="1 2">
    <name type="scientific">Smittium culicis</name>
    <dbReference type="NCBI Taxonomy" id="133412"/>
    <lineage>
        <taxon>Eukaryota</taxon>
        <taxon>Fungi</taxon>
        <taxon>Fungi incertae sedis</taxon>
        <taxon>Zoopagomycota</taxon>
        <taxon>Kickxellomycotina</taxon>
        <taxon>Harpellomycetes</taxon>
        <taxon>Harpellales</taxon>
        <taxon>Legeriomycetaceae</taxon>
        <taxon>Smittium</taxon>
    </lineage>
</organism>
<comment type="caution">
    <text evidence="1">The sequence shown here is derived from an EMBL/GenBank/DDBJ whole genome shotgun (WGS) entry which is preliminary data.</text>
</comment>
<dbReference type="AlphaFoldDB" id="A0A1R1YD33"/>
<dbReference type="OrthoDB" id="5640536at2759"/>
<sequence>MSSSYSGKKINSKFEKLKNQFLNNDKNKDPEFKIASTFSKEIATSKQIKPLTPTKRHIPIIEPGKTFSILPTIPDPSLDTKKPKTSFFDKPDPSKKTSASFHVYLNNHPKNNENFNSINKSLFSHPTLELNKSGKDSTSENQTTQYAYSSTTIPNTKIILNNRLNDLDHKSIALSLPQIETTTSNISTVVAIPNTTNREFSDNSINNNTVSSNTLHLNTKNDDINQPPCAPENNPNSEIMDFNNIKIGPPINTDFSEAHSDYVSFSQDELLGVFSSNSQFQDSDIHDFLTTHQGTPPSYSP</sequence>
<protein>
    <submittedName>
        <fullName evidence="1">Uncharacterized protein</fullName>
    </submittedName>
</protein>
<keyword evidence="2" id="KW-1185">Reference proteome</keyword>
<evidence type="ECO:0000313" key="1">
    <source>
        <dbReference type="EMBL" id="OMJ24715.1"/>
    </source>
</evidence>
<reference evidence="2" key="1">
    <citation type="submission" date="2017-01" db="EMBL/GenBank/DDBJ databases">
        <authorList>
            <person name="Wang Y."/>
            <person name="White M."/>
            <person name="Kvist S."/>
            <person name="Moncalvo J.-M."/>
        </authorList>
    </citation>
    <scope>NUCLEOTIDE SEQUENCE [LARGE SCALE GENOMIC DNA]</scope>
    <source>
        <strain evidence="2">ID-206-W2</strain>
    </source>
</reference>
<dbReference type="Proteomes" id="UP000187429">
    <property type="component" value="Unassembled WGS sequence"/>
</dbReference>
<accession>A0A1R1YD33</accession>